<gene>
    <name evidence="1" type="ORF">BABINDRAFT_101781</name>
</gene>
<sequence>MTFHELVDSLAKYPRNSRLQSDGSIGNLKIETQDSKISVQDLKCRFPCWIEIVSDLTFQLWDSIDLKLGGVNSWASAATFHRNYIYMITFTCLMSSTTIQMYPNAILWYK</sequence>
<protein>
    <submittedName>
        <fullName evidence="1">Uncharacterized protein</fullName>
    </submittedName>
</protein>
<accession>A0A1E3QHL1</accession>
<dbReference type="Proteomes" id="UP000094336">
    <property type="component" value="Unassembled WGS sequence"/>
</dbReference>
<keyword evidence="2" id="KW-1185">Reference proteome</keyword>
<dbReference type="AlphaFoldDB" id="A0A1E3QHL1"/>
<organism evidence="1 2">
    <name type="scientific">Babjeviella inositovora NRRL Y-12698</name>
    <dbReference type="NCBI Taxonomy" id="984486"/>
    <lineage>
        <taxon>Eukaryota</taxon>
        <taxon>Fungi</taxon>
        <taxon>Dikarya</taxon>
        <taxon>Ascomycota</taxon>
        <taxon>Saccharomycotina</taxon>
        <taxon>Pichiomycetes</taxon>
        <taxon>Serinales incertae sedis</taxon>
        <taxon>Babjeviella</taxon>
    </lineage>
</organism>
<dbReference type="GeneID" id="30144552"/>
<dbReference type="EMBL" id="KV454442">
    <property type="protein sequence ID" value="ODQ77185.1"/>
    <property type="molecule type" value="Genomic_DNA"/>
</dbReference>
<evidence type="ECO:0000313" key="2">
    <source>
        <dbReference type="Proteomes" id="UP000094336"/>
    </source>
</evidence>
<evidence type="ECO:0000313" key="1">
    <source>
        <dbReference type="EMBL" id="ODQ77185.1"/>
    </source>
</evidence>
<proteinExistence type="predicted"/>
<dbReference type="RefSeq" id="XP_018982513.1">
    <property type="nucleotide sequence ID" value="XM_019126698.1"/>
</dbReference>
<reference evidence="2" key="1">
    <citation type="submission" date="2016-05" db="EMBL/GenBank/DDBJ databases">
        <title>Comparative genomics of biotechnologically important yeasts.</title>
        <authorList>
            <consortium name="DOE Joint Genome Institute"/>
            <person name="Riley R."/>
            <person name="Haridas S."/>
            <person name="Wolfe K.H."/>
            <person name="Lopes M.R."/>
            <person name="Hittinger C.T."/>
            <person name="Goker M."/>
            <person name="Salamov A."/>
            <person name="Wisecaver J."/>
            <person name="Long T.M."/>
            <person name="Aerts A.L."/>
            <person name="Barry K."/>
            <person name="Choi C."/>
            <person name="Clum A."/>
            <person name="Coughlan A.Y."/>
            <person name="Deshpande S."/>
            <person name="Douglass A.P."/>
            <person name="Hanson S.J."/>
            <person name="Klenk H.-P."/>
            <person name="Labutti K."/>
            <person name="Lapidus A."/>
            <person name="Lindquist E."/>
            <person name="Lipzen A."/>
            <person name="Meier-Kolthoff J.P."/>
            <person name="Ohm R.A."/>
            <person name="Otillar R.P."/>
            <person name="Pangilinan J."/>
            <person name="Peng Y."/>
            <person name="Rokas A."/>
            <person name="Rosa C.A."/>
            <person name="Scheuner C."/>
            <person name="Sibirny A.A."/>
            <person name="Slot J.C."/>
            <person name="Stielow J.B."/>
            <person name="Sun H."/>
            <person name="Kurtzman C.P."/>
            <person name="Blackwell M."/>
            <person name="Grigoriev I.V."/>
            <person name="Jeffries T.W."/>
        </authorList>
    </citation>
    <scope>NUCLEOTIDE SEQUENCE [LARGE SCALE GENOMIC DNA]</scope>
    <source>
        <strain evidence="2">NRRL Y-12698</strain>
    </source>
</reference>
<name>A0A1E3QHL1_9ASCO</name>